<evidence type="ECO:0000313" key="2">
    <source>
        <dbReference type="Proteomes" id="UP001596113"/>
    </source>
</evidence>
<reference evidence="2" key="1">
    <citation type="journal article" date="2019" name="Int. J. Syst. Evol. Microbiol.">
        <title>The Global Catalogue of Microorganisms (GCM) 10K type strain sequencing project: providing services to taxonomists for standard genome sequencing and annotation.</title>
        <authorList>
            <consortium name="The Broad Institute Genomics Platform"/>
            <consortium name="The Broad Institute Genome Sequencing Center for Infectious Disease"/>
            <person name="Wu L."/>
            <person name="Ma J."/>
        </authorList>
    </citation>
    <scope>NUCLEOTIDE SEQUENCE [LARGE SCALE GENOMIC DNA]</scope>
    <source>
        <strain evidence="2">CGMCC 1.18575</strain>
    </source>
</reference>
<comment type="caution">
    <text evidence="1">The sequence shown here is derived from an EMBL/GenBank/DDBJ whole genome shotgun (WGS) entry which is preliminary data.</text>
</comment>
<protein>
    <submittedName>
        <fullName evidence="1">Uncharacterized protein</fullName>
    </submittedName>
</protein>
<keyword evidence="2" id="KW-1185">Reference proteome</keyword>
<gene>
    <name evidence="1" type="ORF">ACFPOF_16155</name>
</gene>
<sequence>MERNYDFRKRLEVVHKPNRRDLAVRAIAGELEISEDWRIVIDEAAGPLLVNTAKDLQDYLLTSMNVSVRLTRTRNVAEAVAGGDRAIVLASKAQLPALGEALEKSRSYRIIAEENCIVVCGYDERGAAQGSYFLEDQMNLREAPLLAPMDVTREPLFSPRMAHSGWGLDRYPDAHLNAMAHAGIDAIMVFVKDVDETPEGYQDFNYLVDRAELYGLDVYVYSYLTSRLHPDDPDSKAYYDSTYGKIFQACPRFKGVILVGESCEFPSKDPNTTGKLRLEWQADQPQTKPSPGWWPCYDFPQWLTLLSGTIRAHNPDADIVFWTYNWGYAPKEDRLKLIRALPENITLQVTFEMFEQMKNEHVTHVCVDYTLAKVGPGEYFSSEAEVARERGIKLYAMSNTGGLTWDFGVIPYEPFPGQWNRRHQALLQANDNWGLSGLMESHHFGWWPSFVSELTKWAYWSPSPTYEEALAMLAKRDFGEAAAPFAVEAWNAWSEAIVHYIPTNEDQYGPFRVGPSYPLVFRKPMFSKAVQMPAAKHAMFGNEIVLTVYEPLEDPRQSLGVSRIDVEIRSLQRMLERMAAGNELLEKALQLTPDRKREDGVFMLGIGQFIARSLQTAIHVKQWWKLKRQLLSEGDTGKATALLEQMEELARREIANAEATIPLVEADSRLGWEPSMEYMTDTAHLRWKIAQVQSVLDSEFAEYRKSLALTDNALS</sequence>
<accession>A0ABW0HUT1</accession>
<organism evidence="1 2">
    <name type="scientific">Cohnella soli</name>
    <dbReference type="NCBI Taxonomy" id="425005"/>
    <lineage>
        <taxon>Bacteria</taxon>
        <taxon>Bacillati</taxon>
        <taxon>Bacillota</taxon>
        <taxon>Bacilli</taxon>
        <taxon>Bacillales</taxon>
        <taxon>Paenibacillaceae</taxon>
        <taxon>Cohnella</taxon>
    </lineage>
</organism>
<proteinExistence type="predicted"/>
<name>A0ABW0HUT1_9BACL</name>
<evidence type="ECO:0000313" key="1">
    <source>
        <dbReference type="EMBL" id="MFC5404273.1"/>
    </source>
</evidence>
<dbReference type="RefSeq" id="WP_378134441.1">
    <property type="nucleotide sequence ID" value="NZ_JBHSMI010000026.1"/>
</dbReference>
<dbReference type="EMBL" id="JBHSMI010000026">
    <property type="protein sequence ID" value="MFC5404273.1"/>
    <property type="molecule type" value="Genomic_DNA"/>
</dbReference>
<dbReference type="Proteomes" id="UP001596113">
    <property type="component" value="Unassembled WGS sequence"/>
</dbReference>